<sequence length="506" mass="52700">MKKSSIALGVAALMAGAAQAGIVQGSASTIAVNPNGIGHKLVIPYFTTQGNNATLINIVNTDRTNGKAVKVRFRGAANSDDLYDFQVLLSPGDVWTAALTQGADGRTQLTTSDNSCTRPASVNGSFLTGRLDPNSTRSLEEQTREGYVEIINMADINSTSALFTAIKHGSNGKPGNCNAAAVTALDDDNLGQASATASYTALGLSFPSTGLTADWIIINQATTAAWSGSATAFEARGGTPAAATTANIVYFPQSGSGVSTTTAGLYSSDPLFINGDVQAAYYDFPDLSTPYINSVTAAGVYRNTLASTIARSSVINEFVTSDAIAAQTDLVFSQPLRRYYAAVTYGATAGVVRVNSVGAVVSTGEVYTSNNTALINRVLCVRRPTDSQLLAFAAFDREEQTLTPSGAVISPGTPTQFNICGEVAVTSINAGDNTQPSALSATLARNNIELPFADGWIRFNTTLDPVDQVGTAPNVVTGLPIIGNAHLRAANGAVNYGFTWPHKYNN</sequence>
<feature type="chain" id="PRO_5022053783" description="Cell surface protein" evidence="1">
    <location>
        <begin position="21"/>
        <end position="506"/>
    </location>
</feature>
<evidence type="ECO:0000313" key="2">
    <source>
        <dbReference type="EMBL" id="TSE34071.1"/>
    </source>
</evidence>
<dbReference type="AlphaFoldDB" id="A0A554XE04"/>
<keyword evidence="1" id="KW-0732">Signal</keyword>
<evidence type="ECO:0000256" key="1">
    <source>
        <dbReference type="SAM" id="SignalP"/>
    </source>
</evidence>
<proteinExistence type="predicted"/>
<dbReference type="EMBL" id="VJOM01000001">
    <property type="protein sequence ID" value="TSE34071.1"/>
    <property type="molecule type" value="Genomic_DNA"/>
</dbReference>
<dbReference type="Proteomes" id="UP000317763">
    <property type="component" value="Unassembled WGS sequence"/>
</dbReference>
<dbReference type="STRING" id="307486.GCA_000807215_00160"/>
<dbReference type="RefSeq" id="WP_224440917.1">
    <property type="nucleotide sequence ID" value="NZ_CP083911.1"/>
</dbReference>
<evidence type="ECO:0000313" key="3">
    <source>
        <dbReference type="Proteomes" id="UP000317763"/>
    </source>
</evidence>
<keyword evidence="3" id="KW-1185">Reference proteome</keyword>
<comment type="caution">
    <text evidence="2">The sequence shown here is derived from an EMBL/GenBank/DDBJ whole genome shotgun (WGS) entry which is preliminary data.</text>
</comment>
<feature type="signal peptide" evidence="1">
    <location>
        <begin position="1"/>
        <end position="20"/>
    </location>
</feature>
<reference evidence="2 3" key="1">
    <citation type="submission" date="2019-07" db="EMBL/GenBank/DDBJ databases">
        <title>Tepidimonas taiwanensis I1-1 draft genome.</title>
        <authorList>
            <person name="Da Costa M.S."/>
            <person name="Froufe H.J.C."/>
            <person name="Egas C."/>
            <person name="Albuquerque L."/>
        </authorList>
    </citation>
    <scope>NUCLEOTIDE SEQUENCE [LARGE SCALE GENOMIC DNA]</scope>
    <source>
        <strain evidence="2 3">I1-1</strain>
    </source>
</reference>
<accession>A0A554XE04</accession>
<name>A0A554XE04_9BURK</name>
<organism evidence="2 3">
    <name type="scientific">Tepidimonas taiwanensis</name>
    <dbReference type="NCBI Taxonomy" id="307486"/>
    <lineage>
        <taxon>Bacteria</taxon>
        <taxon>Pseudomonadati</taxon>
        <taxon>Pseudomonadota</taxon>
        <taxon>Betaproteobacteria</taxon>
        <taxon>Burkholderiales</taxon>
        <taxon>Tepidimonas</taxon>
    </lineage>
</organism>
<gene>
    <name evidence="2" type="ORF">Ttaiw_00131</name>
</gene>
<protein>
    <recommendedName>
        <fullName evidence="4">Cell surface protein</fullName>
    </recommendedName>
</protein>
<evidence type="ECO:0008006" key="4">
    <source>
        <dbReference type="Google" id="ProtNLM"/>
    </source>
</evidence>